<dbReference type="GeneID" id="37627599"/>
<evidence type="ECO:0000313" key="1">
    <source>
        <dbReference type="EMBL" id="AJR28588.1"/>
    </source>
</evidence>
<name>A0A0D3R1T4_9RHAB</name>
<reference evidence="1 2" key="1">
    <citation type="journal article" date="2015" name="PLoS Pathog.">
        <title>Evolution of genome size and complexity in the rhabdoviridae.</title>
        <authorList>
            <person name="Walker P.J."/>
            <person name="Firth C."/>
            <person name="Widen S.G."/>
            <person name="Blasdell K.R."/>
            <person name="Guzman H."/>
            <person name="Wood T.G."/>
            <person name="Paradkar P.N."/>
            <person name="Holmes E.C."/>
            <person name="Tesh R.B."/>
            <person name="Vasilakis N."/>
        </authorList>
    </citation>
    <scope>NUCLEOTIDE SEQUENCE [LARGE SCALE GENOMIC DNA]</scope>
    <source>
        <strain evidence="1 2">733646</strain>
    </source>
</reference>
<dbReference type="RefSeq" id="YP_009362215.1">
    <property type="nucleotide sequence ID" value="NC_034542.1"/>
</dbReference>
<protein>
    <submittedName>
        <fullName evidence="1">Uncharacterized protein</fullName>
    </submittedName>
</protein>
<organism evidence="1 2">
    <name type="scientific">Sripur virus</name>
    <dbReference type="NCBI Taxonomy" id="1620897"/>
    <lineage>
        <taxon>Viruses</taxon>
        <taxon>Riboviria</taxon>
        <taxon>Orthornavirae</taxon>
        <taxon>Negarnaviricota</taxon>
        <taxon>Haploviricotina</taxon>
        <taxon>Monjiviricetes</taxon>
        <taxon>Mononegavirales</taxon>
        <taxon>Rhabdoviridae</taxon>
        <taxon>Alpharhabdovirinae</taxon>
        <taxon>Sripuvirus</taxon>
        <taxon>Sripuvirus sripur</taxon>
    </lineage>
</organism>
<dbReference type="Proteomes" id="UP000204558">
    <property type="component" value="Segment"/>
</dbReference>
<keyword evidence="2" id="KW-1185">Reference proteome</keyword>
<sequence>MNLISMESLYIPVTLFLRTIRRWMLKLLYSSFVVDARIDSYGQFYSQLICKVQKIIEQMRCRERESWRELSDKAMNEIIE</sequence>
<proteinExistence type="predicted"/>
<evidence type="ECO:0000313" key="2">
    <source>
        <dbReference type="Proteomes" id="UP000204558"/>
    </source>
</evidence>
<dbReference type="EMBL" id="KM205023">
    <property type="protein sequence ID" value="AJR28588.1"/>
    <property type="molecule type" value="Viral_cRNA"/>
</dbReference>
<accession>A0A0D3R1T4</accession>
<dbReference type="KEGG" id="vg:37627599"/>